<protein>
    <submittedName>
        <fullName evidence="1">23842_t:CDS:1</fullName>
    </submittedName>
</protein>
<organism evidence="1 2">
    <name type="scientific">Cetraspora pellucida</name>
    <dbReference type="NCBI Taxonomy" id="1433469"/>
    <lineage>
        <taxon>Eukaryota</taxon>
        <taxon>Fungi</taxon>
        <taxon>Fungi incertae sedis</taxon>
        <taxon>Mucoromycota</taxon>
        <taxon>Glomeromycotina</taxon>
        <taxon>Glomeromycetes</taxon>
        <taxon>Diversisporales</taxon>
        <taxon>Gigasporaceae</taxon>
        <taxon>Cetraspora</taxon>
    </lineage>
</organism>
<dbReference type="AlphaFoldDB" id="A0A9N9DEZ8"/>
<sequence length="911" mass="104463">MTRYLPADCLVKIFTNFDEDANTLHSCTLVNTQWCESAVMILWSKPFRFLHTFRDKKTYLPWSERAASLLRIYISCLQDQETCNCQTYKLPIFNYIQFLKSLDINEFSEAVMGYLQKEQGKLIHQPTSSHTKLHSFNMSVFGQTTVKPQRMGCRRTVASTSISGCDATVAYLLNTDILGKLLMNHSVIIKTLRVTYQKSCAIEPHLWFHTLLPNFYHRLSQLSSLICTTPCHAQLFHTLSKFAIHLRKIKIWMDIPPAIVNPKNLLKHGIESLNAQVEGIAALIRSQQELKEFELGYTEIGLSDIISALIAQTNSLRSITFFKVNFKNWRPLIRLVELVNLEELLLNSCYYLPTCVASLSTGIEDMTDVHEFESKIEKLEISSAPCGVIESILRRANVGLKELIISNISIPPSTLNTSISPGSTSSLQQQQQTIATTLPPNRVLQTISQYCPNLTMAKIYVDANSLPYLHTLFFSCPKIRTLTIFGPRHPEINVNNVLRKSSLVNLNYLENLFVHSCWTYTPESLDLFLSNPTLKLKKLEILWSGCFGNEHLDVVLKRLCLRGNEMRRESGEGIMRGADRQRTRSNIIVKRNNGLELLHIQTQQILKYERTREIKKLIKNFKVALSCKDLTFVLKHPPLWRHIHFINFEEQIQIEKQFLSPLKYTTFQIPYKLSRIDDRRARQLLNMLRKNNLSSVVCSINFDFTSINCTSIWESINGFLNLEEISCRGCLNLSLRDLGTALTWFEPLVPILKLRKLQVLWCKDMSPKTIMRQRLYVNDVSDYYSTVLFGFLKALKQLKTERPIQLDVDTCEICRTNVTISVPCSSCKIQKNFCVSCDLDRGCLDCFRFYCDTDSCKPSSSYLDPILASGKVSDGKTIALYSSVLPKVNKYLELNNLYIPTVEELNNTEIV</sequence>
<gene>
    <name evidence="1" type="ORF">CPELLU_LOCUS8691</name>
</gene>
<keyword evidence="2" id="KW-1185">Reference proteome</keyword>
<reference evidence="1" key="1">
    <citation type="submission" date="2021-06" db="EMBL/GenBank/DDBJ databases">
        <authorList>
            <person name="Kallberg Y."/>
            <person name="Tangrot J."/>
            <person name="Rosling A."/>
        </authorList>
    </citation>
    <scope>NUCLEOTIDE SEQUENCE</scope>
    <source>
        <strain evidence="1">FL966</strain>
    </source>
</reference>
<dbReference type="SUPFAM" id="SSF52047">
    <property type="entry name" value="RNI-like"/>
    <property type="match status" value="1"/>
</dbReference>
<name>A0A9N9DEZ8_9GLOM</name>
<dbReference type="Proteomes" id="UP000789759">
    <property type="component" value="Unassembled WGS sequence"/>
</dbReference>
<comment type="caution">
    <text evidence="1">The sequence shown here is derived from an EMBL/GenBank/DDBJ whole genome shotgun (WGS) entry which is preliminary data.</text>
</comment>
<feature type="non-terminal residue" evidence="1">
    <location>
        <position position="911"/>
    </location>
</feature>
<evidence type="ECO:0000313" key="2">
    <source>
        <dbReference type="Proteomes" id="UP000789759"/>
    </source>
</evidence>
<dbReference type="EMBL" id="CAJVQA010006270">
    <property type="protein sequence ID" value="CAG8637463.1"/>
    <property type="molecule type" value="Genomic_DNA"/>
</dbReference>
<proteinExistence type="predicted"/>
<dbReference type="OrthoDB" id="2342138at2759"/>
<evidence type="ECO:0000313" key="1">
    <source>
        <dbReference type="EMBL" id="CAG8637463.1"/>
    </source>
</evidence>
<accession>A0A9N9DEZ8</accession>